<evidence type="ECO:0000256" key="9">
    <source>
        <dbReference type="PIRNR" id="PIRNR006113"/>
    </source>
</evidence>
<keyword evidence="5 9" id="KW-0479">Metal-binding</keyword>
<proteinExistence type="inferred from homology"/>
<evidence type="ECO:0000256" key="8">
    <source>
        <dbReference type="ARBA" id="ARBA00023239"/>
    </source>
</evidence>
<dbReference type="FunFam" id="3.30.479.10:FF:000003">
    <property type="entry name" value="6-pyruvoyl tetrahydrobiopterin synthase"/>
    <property type="match status" value="1"/>
</dbReference>
<keyword evidence="6 9" id="KW-0862">Zinc</keyword>
<name>A0A1W0XCC6_HYPEX</name>
<reference evidence="13" key="1">
    <citation type="submission" date="2017-01" db="EMBL/GenBank/DDBJ databases">
        <title>Comparative genomics of anhydrobiosis in the tardigrade Hypsibius dujardini.</title>
        <authorList>
            <person name="Yoshida Y."/>
            <person name="Koutsovoulos G."/>
            <person name="Laetsch D."/>
            <person name="Stevens L."/>
            <person name="Kumar S."/>
            <person name="Horikawa D."/>
            <person name="Ishino K."/>
            <person name="Komine S."/>
            <person name="Tomita M."/>
            <person name="Blaxter M."/>
            <person name="Arakawa K."/>
        </authorList>
    </citation>
    <scope>NUCLEOTIDE SEQUENCE [LARGE SCALE GENOMIC DNA]</scope>
    <source>
        <strain evidence="13">Z151</strain>
    </source>
</reference>
<dbReference type="PROSITE" id="PS00988">
    <property type="entry name" value="PTPS_2"/>
    <property type="match status" value="1"/>
</dbReference>
<keyword evidence="13" id="KW-1185">Reference proteome</keyword>
<dbReference type="CDD" id="cd00470">
    <property type="entry name" value="PTPS"/>
    <property type="match status" value="1"/>
</dbReference>
<protein>
    <recommendedName>
        <fullName evidence="4 9">6-pyruvoyl tetrahydrobiopterin synthase</fullName>
        <shortName evidence="9">PTP synthase</shortName>
        <shortName evidence="9">PTPS</shortName>
        <ecNumber evidence="3 9">4.2.3.12</ecNumber>
    </recommendedName>
</protein>
<dbReference type="Gene3D" id="3.30.479.10">
    <property type="entry name" value="6-pyruvoyl tetrahydropterin synthase/QueD"/>
    <property type="match status" value="1"/>
</dbReference>
<dbReference type="Proteomes" id="UP000192578">
    <property type="component" value="Unassembled WGS sequence"/>
</dbReference>
<keyword evidence="8 9" id="KW-0456">Lyase</keyword>
<evidence type="ECO:0000256" key="1">
    <source>
        <dbReference type="ARBA" id="ARBA00005126"/>
    </source>
</evidence>
<feature type="active site" description="Charge relay system" evidence="10">
    <location>
        <position position="128"/>
    </location>
</feature>
<dbReference type="OrthoDB" id="14045at2759"/>
<gene>
    <name evidence="12" type="ORF">BV898_01268</name>
</gene>
<evidence type="ECO:0000256" key="3">
    <source>
        <dbReference type="ARBA" id="ARBA00013100"/>
    </source>
</evidence>
<dbReference type="UniPathway" id="UPA00849">
    <property type="reaction ID" value="UER00819"/>
</dbReference>
<dbReference type="Pfam" id="PF01242">
    <property type="entry name" value="PTPS"/>
    <property type="match status" value="1"/>
</dbReference>
<comment type="catalytic activity">
    <reaction evidence="9">
        <text>7,8-dihydroneopterin 3'-triphosphate = 6-pyruvoyl-5,6,7,8-tetrahydropterin + triphosphate + H(+)</text>
        <dbReference type="Rhea" id="RHEA:22048"/>
        <dbReference type="ChEBI" id="CHEBI:15378"/>
        <dbReference type="ChEBI" id="CHEBI:18036"/>
        <dbReference type="ChEBI" id="CHEBI:58462"/>
        <dbReference type="ChEBI" id="CHEBI:136564"/>
        <dbReference type="EC" id="4.2.3.12"/>
    </reaction>
</comment>
<comment type="pathway">
    <text evidence="1 9">Cofactor biosynthesis; tetrahydrobiopterin biosynthesis; tetrahydrobiopterin from 7,8-dihydroneopterin triphosphate: step 1/3.</text>
</comment>
<comment type="similarity">
    <text evidence="2 9">Belongs to the PTPS family.</text>
</comment>
<evidence type="ECO:0000256" key="6">
    <source>
        <dbReference type="ARBA" id="ARBA00022833"/>
    </source>
</evidence>
<dbReference type="EC" id="4.2.3.12" evidence="3 9"/>
<evidence type="ECO:0000256" key="2">
    <source>
        <dbReference type="ARBA" id="ARBA00009164"/>
    </source>
</evidence>
<dbReference type="SUPFAM" id="SSF55620">
    <property type="entry name" value="Tetrahydrobiopterin biosynthesis enzymes-like"/>
    <property type="match status" value="1"/>
</dbReference>
<dbReference type="InterPro" id="IPR038418">
    <property type="entry name" value="6-PTP_synth/QueD_sf"/>
</dbReference>
<dbReference type="GO" id="GO:0046872">
    <property type="term" value="F:metal ion binding"/>
    <property type="evidence" value="ECO:0007669"/>
    <property type="project" value="UniProtKB-KW"/>
</dbReference>
<dbReference type="InterPro" id="IPR022469">
    <property type="entry name" value="PTPS_His_AS"/>
</dbReference>
<dbReference type="AlphaFoldDB" id="A0A1W0XCC6"/>
<sequence length="141" mass="16026">MSRIVYVTRTDHFSAAHRLHSSALSDEENRQIFGKCNHQNGHGHNYKVEVTVKGAVHPTTGMVMNLVDLKEIMRESIMEPMDHKNLDLDVAYFASVASTAENICLFIWDQVVNRLPGGVTLYEVRLYETEKNVAFYRGDIA</sequence>
<dbReference type="PANTHER" id="PTHR12589">
    <property type="entry name" value="PYRUVOYL TETRAHYDROBIOPTERIN SYNTHASE"/>
    <property type="match status" value="1"/>
</dbReference>
<evidence type="ECO:0000256" key="5">
    <source>
        <dbReference type="ARBA" id="ARBA00022723"/>
    </source>
</evidence>
<feature type="binding site" evidence="11">
    <location>
        <position position="44"/>
    </location>
    <ligand>
        <name>Zn(2+)</name>
        <dbReference type="ChEBI" id="CHEBI:29105"/>
    </ligand>
</feature>
<accession>A0A1W0XCC6</accession>
<comment type="caution">
    <text evidence="12">The sequence shown here is derived from an EMBL/GenBank/DDBJ whole genome shotgun (WGS) entry which is preliminary data.</text>
</comment>
<evidence type="ECO:0000256" key="7">
    <source>
        <dbReference type="ARBA" id="ARBA00023007"/>
    </source>
</evidence>
<evidence type="ECO:0000256" key="10">
    <source>
        <dbReference type="PIRSR" id="PIRSR006113-1"/>
    </source>
</evidence>
<dbReference type="GO" id="GO:0005739">
    <property type="term" value="C:mitochondrion"/>
    <property type="evidence" value="ECO:0007669"/>
    <property type="project" value="TreeGrafter"/>
</dbReference>
<keyword evidence="7 9" id="KW-0783">Tetrahydrobiopterin biosynthesis</keyword>
<evidence type="ECO:0000313" key="13">
    <source>
        <dbReference type="Proteomes" id="UP000192578"/>
    </source>
</evidence>
<dbReference type="PIRSF" id="PIRSF006113">
    <property type="entry name" value="PTP_synth"/>
    <property type="match status" value="1"/>
</dbReference>
<organism evidence="12 13">
    <name type="scientific">Hypsibius exemplaris</name>
    <name type="common">Freshwater tardigrade</name>
    <dbReference type="NCBI Taxonomy" id="2072580"/>
    <lineage>
        <taxon>Eukaryota</taxon>
        <taxon>Metazoa</taxon>
        <taxon>Ecdysozoa</taxon>
        <taxon>Tardigrada</taxon>
        <taxon>Eutardigrada</taxon>
        <taxon>Parachela</taxon>
        <taxon>Hypsibioidea</taxon>
        <taxon>Hypsibiidae</taxon>
        <taxon>Hypsibius</taxon>
    </lineage>
</organism>
<evidence type="ECO:0000313" key="12">
    <source>
        <dbReference type="EMBL" id="OQV25058.1"/>
    </source>
</evidence>
<feature type="binding site" evidence="11">
    <location>
        <position position="17"/>
    </location>
    <ligand>
        <name>Zn(2+)</name>
        <dbReference type="ChEBI" id="CHEBI:29105"/>
    </ligand>
</feature>
<feature type="active site" description="Charge relay system" evidence="10">
    <location>
        <position position="83"/>
    </location>
</feature>
<feature type="binding site" evidence="11">
    <location>
        <position position="42"/>
    </location>
    <ligand>
        <name>Zn(2+)</name>
        <dbReference type="ChEBI" id="CHEBI:29105"/>
    </ligand>
</feature>
<evidence type="ECO:0000256" key="11">
    <source>
        <dbReference type="PIRSR" id="PIRSR006113-2"/>
    </source>
</evidence>
<dbReference type="GO" id="GO:0003874">
    <property type="term" value="F:6-pyruvoyltetrahydropterin synthase activity"/>
    <property type="evidence" value="ECO:0007669"/>
    <property type="project" value="UniProtKB-EC"/>
</dbReference>
<dbReference type="GO" id="GO:0006729">
    <property type="term" value="P:tetrahydrobiopterin biosynthetic process"/>
    <property type="evidence" value="ECO:0007669"/>
    <property type="project" value="UniProtKB-UniPathway"/>
</dbReference>
<dbReference type="InterPro" id="IPR007115">
    <property type="entry name" value="6-PTP_synth/QueD"/>
</dbReference>
<feature type="active site" description="Proton acceptor" evidence="10">
    <location>
        <position position="36"/>
    </location>
</feature>
<dbReference type="EMBL" id="MTYJ01000004">
    <property type="protein sequence ID" value="OQV25058.1"/>
    <property type="molecule type" value="Genomic_DNA"/>
</dbReference>
<evidence type="ECO:0000256" key="4">
    <source>
        <dbReference type="ARBA" id="ARBA00015587"/>
    </source>
</evidence>
<dbReference type="PANTHER" id="PTHR12589:SF7">
    <property type="entry name" value="6-PYRUVOYL TETRAHYDROBIOPTERIN SYNTHASE"/>
    <property type="match status" value="1"/>
</dbReference>
<comment type="cofactor">
    <cofactor evidence="9 11">
        <name>Zn(2+)</name>
        <dbReference type="ChEBI" id="CHEBI:29105"/>
    </cofactor>
    <text evidence="9 11">Binds 1 zinc ion per subunit.</text>
</comment>